<dbReference type="Proteomes" id="UP001479436">
    <property type="component" value="Unassembled WGS sequence"/>
</dbReference>
<feature type="coiled-coil region" evidence="1">
    <location>
        <begin position="182"/>
        <end position="209"/>
    </location>
</feature>
<dbReference type="InterPro" id="IPR052594">
    <property type="entry name" value="J_domain-containing_protein"/>
</dbReference>
<dbReference type="InterPro" id="IPR036869">
    <property type="entry name" value="J_dom_sf"/>
</dbReference>
<evidence type="ECO:0000256" key="2">
    <source>
        <dbReference type="SAM" id="MobiDB-lite"/>
    </source>
</evidence>
<sequence>MTDQDSLEFATADLDLYSTLEVSKDASPSEIKRAYYKLALLHHPDKTRDSVEVAKLKFQQISFAYVVLSDEKRRKQYDRTGSTEEGLFDDVEGRDWTAYFQEIFTGITEESIQEFSEKYKGSKEEYDDLMVAYETHKGDIELIMQSVLLAEVEDEDRIRKILQTAIDEGDIKPYKKFTKVDEKAKTRRREQAAREAKEAEELAKELGLDKKLKRKKNQENDEDSLKALIQQRSAKRMNQLVDNLEAKYAKKESKKTTKKRKTRVEEPSEEEFLALQEKILSRKK</sequence>
<dbReference type="EMBL" id="JASJQH010001730">
    <property type="protein sequence ID" value="KAK9760881.1"/>
    <property type="molecule type" value="Genomic_DNA"/>
</dbReference>
<keyword evidence="5" id="KW-1185">Reference proteome</keyword>
<dbReference type="Pfam" id="PF23302">
    <property type="entry name" value="HTH_DNAJC9"/>
    <property type="match status" value="1"/>
</dbReference>
<feature type="domain" description="J" evidence="3">
    <location>
        <begin position="15"/>
        <end position="81"/>
    </location>
</feature>
<dbReference type="InterPro" id="IPR056453">
    <property type="entry name" value="HTH_DNAJC9"/>
</dbReference>
<dbReference type="PANTHER" id="PTHR44144:SF1">
    <property type="entry name" value="DNAJ HOMOLOG SUBFAMILY C MEMBER 9"/>
    <property type="match status" value="1"/>
</dbReference>
<evidence type="ECO:0000259" key="3">
    <source>
        <dbReference type="PROSITE" id="PS50076"/>
    </source>
</evidence>
<reference evidence="4 5" key="1">
    <citation type="submission" date="2023-04" db="EMBL/GenBank/DDBJ databases">
        <title>Genome of Basidiobolus ranarum AG-B5.</title>
        <authorList>
            <person name="Stajich J.E."/>
            <person name="Carter-House D."/>
            <person name="Gryganskyi A."/>
        </authorList>
    </citation>
    <scope>NUCLEOTIDE SEQUENCE [LARGE SCALE GENOMIC DNA]</scope>
    <source>
        <strain evidence="4 5">AG-B5</strain>
    </source>
</reference>
<keyword evidence="1" id="KW-0175">Coiled coil</keyword>
<evidence type="ECO:0000313" key="4">
    <source>
        <dbReference type="EMBL" id="KAK9760881.1"/>
    </source>
</evidence>
<accession>A0ABR2WH76</accession>
<dbReference type="Pfam" id="PF00226">
    <property type="entry name" value="DnaJ"/>
    <property type="match status" value="1"/>
</dbReference>
<proteinExistence type="predicted"/>
<dbReference type="PANTHER" id="PTHR44144">
    <property type="entry name" value="DNAJ HOMOLOG SUBFAMILY C MEMBER 9"/>
    <property type="match status" value="1"/>
</dbReference>
<organism evidence="4 5">
    <name type="scientific">Basidiobolus ranarum</name>
    <dbReference type="NCBI Taxonomy" id="34480"/>
    <lineage>
        <taxon>Eukaryota</taxon>
        <taxon>Fungi</taxon>
        <taxon>Fungi incertae sedis</taxon>
        <taxon>Zoopagomycota</taxon>
        <taxon>Entomophthoromycotina</taxon>
        <taxon>Basidiobolomycetes</taxon>
        <taxon>Basidiobolales</taxon>
        <taxon>Basidiobolaceae</taxon>
        <taxon>Basidiobolus</taxon>
    </lineage>
</organism>
<dbReference type="Gene3D" id="1.10.287.110">
    <property type="entry name" value="DnaJ domain"/>
    <property type="match status" value="1"/>
</dbReference>
<feature type="compositionally biased region" description="Basic and acidic residues" evidence="2">
    <location>
        <begin position="246"/>
        <end position="255"/>
    </location>
</feature>
<feature type="region of interest" description="Disordered" evidence="2">
    <location>
        <begin position="246"/>
        <end position="268"/>
    </location>
</feature>
<gene>
    <name evidence="4" type="ORF">K7432_014665</name>
</gene>
<protein>
    <recommendedName>
        <fullName evidence="3">J domain-containing protein</fullName>
    </recommendedName>
</protein>
<dbReference type="SMART" id="SM00271">
    <property type="entry name" value="DnaJ"/>
    <property type="match status" value="1"/>
</dbReference>
<dbReference type="PRINTS" id="PR00625">
    <property type="entry name" value="JDOMAIN"/>
</dbReference>
<dbReference type="SUPFAM" id="SSF46565">
    <property type="entry name" value="Chaperone J-domain"/>
    <property type="match status" value="1"/>
</dbReference>
<dbReference type="CDD" id="cd06257">
    <property type="entry name" value="DnaJ"/>
    <property type="match status" value="1"/>
</dbReference>
<dbReference type="PROSITE" id="PS50076">
    <property type="entry name" value="DNAJ_2"/>
    <property type="match status" value="1"/>
</dbReference>
<dbReference type="InterPro" id="IPR001623">
    <property type="entry name" value="DnaJ_domain"/>
</dbReference>
<evidence type="ECO:0000313" key="5">
    <source>
        <dbReference type="Proteomes" id="UP001479436"/>
    </source>
</evidence>
<name>A0ABR2WH76_9FUNG</name>
<evidence type="ECO:0000256" key="1">
    <source>
        <dbReference type="SAM" id="Coils"/>
    </source>
</evidence>
<comment type="caution">
    <text evidence="4">The sequence shown here is derived from an EMBL/GenBank/DDBJ whole genome shotgun (WGS) entry which is preliminary data.</text>
</comment>